<dbReference type="EMBL" id="CAMKVN010003573">
    <property type="protein sequence ID" value="CAI2185077.1"/>
    <property type="molecule type" value="Genomic_DNA"/>
</dbReference>
<reference evidence="1" key="1">
    <citation type="submission" date="2022-08" db="EMBL/GenBank/DDBJ databases">
        <authorList>
            <person name="Kallberg Y."/>
            <person name="Tangrot J."/>
            <person name="Rosling A."/>
        </authorList>
    </citation>
    <scope>NUCLEOTIDE SEQUENCE</scope>
    <source>
        <strain evidence="1">Wild A</strain>
    </source>
</reference>
<dbReference type="AlphaFoldDB" id="A0A9W4SXK1"/>
<keyword evidence="2" id="KW-1185">Reference proteome</keyword>
<evidence type="ECO:0000313" key="1">
    <source>
        <dbReference type="EMBL" id="CAI2185077.1"/>
    </source>
</evidence>
<accession>A0A9W4SXK1</accession>
<gene>
    <name evidence="1" type="ORF">FWILDA_LOCUS11896</name>
</gene>
<comment type="caution">
    <text evidence="1">The sequence shown here is derived from an EMBL/GenBank/DDBJ whole genome shotgun (WGS) entry which is preliminary data.</text>
</comment>
<proteinExistence type="predicted"/>
<feature type="non-terminal residue" evidence="1">
    <location>
        <position position="50"/>
    </location>
</feature>
<evidence type="ECO:0000313" key="2">
    <source>
        <dbReference type="Proteomes" id="UP001153678"/>
    </source>
</evidence>
<dbReference type="Proteomes" id="UP001153678">
    <property type="component" value="Unassembled WGS sequence"/>
</dbReference>
<organism evidence="1 2">
    <name type="scientific">Funneliformis geosporum</name>
    <dbReference type="NCBI Taxonomy" id="1117311"/>
    <lineage>
        <taxon>Eukaryota</taxon>
        <taxon>Fungi</taxon>
        <taxon>Fungi incertae sedis</taxon>
        <taxon>Mucoromycota</taxon>
        <taxon>Glomeromycotina</taxon>
        <taxon>Glomeromycetes</taxon>
        <taxon>Glomerales</taxon>
        <taxon>Glomeraceae</taxon>
        <taxon>Funneliformis</taxon>
    </lineage>
</organism>
<dbReference type="OrthoDB" id="2421943at2759"/>
<sequence>DQRENGNDIDKLWFTIENKMCTLQIDKERMNLEILQIKGIAQATSQSQLH</sequence>
<name>A0A9W4SXK1_9GLOM</name>
<protein>
    <submittedName>
        <fullName evidence="1">6897_t:CDS:1</fullName>
    </submittedName>
</protein>